<dbReference type="Gene3D" id="3.40.1800.20">
    <property type="match status" value="1"/>
</dbReference>
<accession>B0WS06</accession>
<dbReference type="EnsemblMetazoa" id="CPIJ010132-RA">
    <property type="protein sequence ID" value="CPIJ010132-PA"/>
    <property type="gene ID" value="CPIJ010132"/>
</dbReference>
<organism>
    <name type="scientific">Culex quinquefasciatus</name>
    <name type="common">Southern house mosquito</name>
    <name type="synonym">Culex pungens</name>
    <dbReference type="NCBI Taxonomy" id="7176"/>
    <lineage>
        <taxon>Eukaryota</taxon>
        <taxon>Metazoa</taxon>
        <taxon>Ecdysozoa</taxon>
        <taxon>Arthropoda</taxon>
        <taxon>Hexapoda</taxon>
        <taxon>Insecta</taxon>
        <taxon>Pterygota</taxon>
        <taxon>Neoptera</taxon>
        <taxon>Endopterygota</taxon>
        <taxon>Diptera</taxon>
        <taxon>Nematocera</taxon>
        <taxon>Culicoidea</taxon>
        <taxon>Culicidae</taxon>
        <taxon>Culicinae</taxon>
        <taxon>Culicini</taxon>
        <taxon>Culex</taxon>
        <taxon>Culex</taxon>
    </lineage>
</organism>
<dbReference type="InterPro" id="IPR012934">
    <property type="entry name" value="Znf_AD"/>
</dbReference>
<name>B0WS06_CULQU</name>
<evidence type="ECO:0000313" key="4">
    <source>
        <dbReference type="EMBL" id="EDS33624.1"/>
    </source>
</evidence>
<dbReference type="EMBL" id="DS232063">
    <property type="protein sequence ID" value="EDS33624.1"/>
    <property type="molecule type" value="Genomic_DNA"/>
</dbReference>
<evidence type="ECO:0000256" key="2">
    <source>
        <dbReference type="SAM" id="MobiDB-lite"/>
    </source>
</evidence>
<proteinExistence type="predicted"/>
<protein>
    <submittedName>
        <fullName evidence="4">Predicted protein</fullName>
    </submittedName>
</protein>
<dbReference type="PROSITE" id="PS51915">
    <property type="entry name" value="ZAD"/>
    <property type="match status" value="1"/>
</dbReference>
<evidence type="ECO:0000256" key="1">
    <source>
        <dbReference type="PROSITE-ProRule" id="PRU01263"/>
    </source>
</evidence>
<dbReference type="AlphaFoldDB" id="B0WS06"/>
<feature type="compositionally biased region" description="Acidic residues" evidence="2">
    <location>
        <begin position="103"/>
        <end position="113"/>
    </location>
</feature>
<feature type="binding site" evidence="1">
    <location>
        <position position="15"/>
    </location>
    <ligand>
        <name>Zn(2+)</name>
        <dbReference type="ChEBI" id="CHEBI:29105"/>
    </ligand>
</feature>
<feature type="region of interest" description="Disordered" evidence="2">
    <location>
        <begin position="99"/>
        <end position="122"/>
    </location>
</feature>
<dbReference type="GO" id="GO:0008270">
    <property type="term" value="F:zinc ion binding"/>
    <property type="evidence" value="ECO:0007669"/>
    <property type="project" value="UniProtKB-UniRule"/>
</dbReference>
<keyword evidence="6" id="KW-1185">Reference proteome</keyword>
<feature type="domain" description="ZAD" evidence="3">
    <location>
        <begin position="10"/>
        <end position="84"/>
    </location>
</feature>
<dbReference type="OrthoDB" id="10566361at2759"/>
<evidence type="ECO:0000259" key="3">
    <source>
        <dbReference type="PROSITE" id="PS51915"/>
    </source>
</evidence>
<dbReference type="Pfam" id="PF07776">
    <property type="entry name" value="zf-AD"/>
    <property type="match status" value="1"/>
</dbReference>
<keyword evidence="1" id="KW-0862">Zinc</keyword>
<feature type="binding site" evidence="1">
    <location>
        <position position="57"/>
    </location>
    <ligand>
        <name>Zn(2+)</name>
        <dbReference type="ChEBI" id="CHEBI:29105"/>
    </ligand>
</feature>
<dbReference type="SUPFAM" id="SSF57716">
    <property type="entry name" value="Glucocorticoid receptor-like (DNA-binding domain)"/>
    <property type="match status" value="1"/>
</dbReference>
<dbReference type="SMART" id="SM00868">
    <property type="entry name" value="zf-AD"/>
    <property type="match status" value="1"/>
</dbReference>
<reference evidence="5" key="2">
    <citation type="submission" date="2021-02" db="UniProtKB">
        <authorList>
            <consortium name="EnsemblMetazoa"/>
        </authorList>
    </citation>
    <scope>IDENTIFICATION</scope>
    <source>
        <strain evidence="5">JHB</strain>
    </source>
</reference>
<sequence>MNLPCDDPLQYCRFCFTQFRVEPLLSRGQKDQQLVKQISSLVQIELDSNQATTAAICSMCRHQLTEFQLFRDRCKHHDSIVRDKIEGDQSSQNDMWFAVEPLGDGDDSDEDDTPISNDDSFRSVPVSEKQTKVNFWRAISRDVGVIPEHIQRDLELTGFYRNASLGMISPTTIKQIEQDMREAVEFVISQGANRAEVLRQYYGTVYCKNPSKFKFLAGEVQTILSITAAVQENGITEYLNKASLSQKVSSRKEQLNASGKPDNADILAETLVEKIQDYYKQYTTDSREFKAFIARLPRQKEIDVRQKEDGSIFAFIHCSYCKKHLQAFVDSRWNVWRVYNFVKHTQKHYRVENIRTAKRKRAQGGGETVIDESDDIHS</sequence>
<reference evidence="4" key="1">
    <citation type="submission" date="2007-03" db="EMBL/GenBank/DDBJ databases">
        <title>Annotation of Culex pipiens quinquefasciatus.</title>
        <authorList>
            <consortium name="The Broad Institute Genome Sequencing Platform"/>
            <person name="Atkinson P.W."/>
            <person name="Hemingway J."/>
            <person name="Christensen B.M."/>
            <person name="Higgs S."/>
            <person name="Kodira C."/>
            <person name="Hannick L."/>
            <person name="Megy K."/>
            <person name="O'Leary S."/>
            <person name="Pearson M."/>
            <person name="Haas B.J."/>
            <person name="Mauceli E."/>
            <person name="Wortman J.R."/>
            <person name="Lee N.H."/>
            <person name="Guigo R."/>
            <person name="Stanke M."/>
            <person name="Alvarado L."/>
            <person name="Amedeo P."/>
            <person name="Antoine C.H."/>
            <person name="Arensburger P."/>
            <person name="Bidwell S.L."/>
            <person name="Crawford M."/>
            <person name="Camaro F."/>
            <person name="Devon K."/>
            <person name="Engels R."/>
            <person name="Hammond M."/>
            <person name="Howarth C."/>
            <person name="Koehrsen M."/>
            <person name="Lawson D."/>
            <person name="Montgomery P."/>
            <person name="Nene V."/>
            <person name="Nusbaum C."/>
            <person name="Puiu D."/>
            <person name="Romero-Severson J."/>
            <person name="Severson D.W."/>
            <person name="Shumway M."/>
            <person name="Sisk P."/>
            <person name="Stolte C."/>
            <person name="Zeng Q."/>
            <person name="Eisenstadt E."/>
            <person name="Fraser-Liggett C."/>
            <person name="Strausberg R."/>
            <person name="Galagan J."/>
            <person name="Birren B."/>
            <person name="Collins F.H."/>
        </authorList>
    </citation>
    <scope>NUCLEOTIDE SEQUENCE [LARGE SCALE GENOMIC DNA]</scope>
    <source>
        <strain evidence="4">JHB</strain>
    </source>
</reference>
<dbReference type="InParanoid" id="B0WS06"/>
<dbReference type="VEuPathDB" id="VectorBase:CQUJHB000952"/>
<dbReference type="Proteomes" id="UP000002320">
    <property type="component" value="Unassembled WGS sequence"/>
</dbReference>
<gene>
    <name evidence="5" type="primary">6042363</name>
    <name evidence="4" type="ORF">CpipJ_CPIJ010132</name>
</gene>
<keyword evidence="1" id="KW-0863">Zinc-finger</keyword>
<evidence type="ECO:0000313" key="6">
    <source>
        <dbReference type="Proteomes" id="UP000002320"/>
    </source>
</evidence>
<feature type="binding site" evidence="1">
    <location>
        <position position="60"/>
    </location>
    <ligand>
        <name>Zn(2+)</name>
        <dbReference type="ChEBI" id="CHEBI:29105"/>
    </ligand>
</feature>
<dbReference type="HOGENOM" id="CLU_732064_0_0_1"/>
<dbReference type="VEuPathDB" id="VectorBase:CPIJ010132"/>
<dbReference type="GO" id="GO:0005634">
    <property type="term" value="C:nucleus"/>
    <property type="evidence" value="ECO:0007669"/>
    <property type="project" value="InterPro"/>
</dbReference>
<keyword evidence="1" id="KW-0479">Metal-binding</keyword>
<dbReference type="KEGG" id="cqu:CpipJ_CPIJ010132"/>
<evidence type="ECO:0000313" key="5">
    <source>
        <dbReference type="EnsemblMetazoa" id="CPIJ010132-PA"/>
    </source>
</evidence>
<feature type="binding site" evidence="1">
    <location>
        <position position="12"/>
    </location>
    <ligand>
        <name>Zn(2+)</name>
        <dbReference type="ChEBI" id="CHEBI:29105"/>
    </ligand>
</feature>